<evidence type="ECO:0000313" key="1">
    <source>
        <dbReference type="EMBL" id="MFC5054281.1"/>
    </source>
</evidence>
<organism evidence="1 2">
    <name type="scientific">Saccharothrix xinjiangensis</name>
    <dbReference type="NCBI Taxonomy" id="204798"/>
    <lineage>
        <taxon>Bacteria</taxon>
        <taxon>Bacillati</taxon>
        <taxon>Actinomycetota</taxon>
        <taxon>Actinomycetes</taxon>
        <taxon>Pseudonocardiales</taxon>
        <taxon>Pseudonocardiaceae</taxon>
        <taxon>Saccharothrix</taxon>
    </lineage>
</organism>
<reference evidence="2" key="1">
    <citation type="journal article" date="2019" name="Int. J. Syst. Evol. Microbiol.">
        <title>The Global Catalogue of Microorganisms (GCM) 10K type strain sequencing project: providing services to taxonomists for standard genome sequencing and annotation.</title>
        <authorList>
            <consortium name="The Broad Institute Genomics Platform"/>
            <consortium name="The Broad Institute Genome Sequencing Center for Infectious Disease"/>
            <person name="Wu L."/>
            <person name="Ma J."/>
        </authorList>
    </citation>
    <scope>NUCLEOTIDE SEQUENCE [LARGE SCALE GENOMIC DNA]</scope>
    <source>
        <strain evidence="2">KCTC 12848</strain>
    </source>
</reference>
<dbReference type="RefSeq" id="WP_344041540.1">
    <property type="nucleotide sequence ID" value="NZ_BAAAKE010000029.1"/>
</dbReference>
<gene>
    <name evidence="1" type="ORF">ACFPFM_10985</name>
</gene>
<comment type="caution">
    <text evidence="1">The sequence shown here is derived from an EMBL/GenBank/DDBJ whole genome shotgun (WGS) entry which is preliminary data.</text>
</comment>
<accession>A0ABV9Y0V0</accession>
<proteinExistence type="predicted"/>
<dbReference type="Proteomes" id="UP001595833">
    <property type="component" value="Unassembled WGS sequence"/>
</dbReference>
<sequence length="93" mass="10518">MTRFLTPAHDTAIVVLSDRPVDFHGLSREYVHPDRRVVQVPDRTWPAERPEVCTWESPTGMWFDHHGLPVDFNRSDTDAGVFLLCPGCGLDAT</sequence>
<evidence type="ECO:0000313" key="2">
    <source>
        <dbReference type="Proteomes" id="UP001595833"/>
    </source>
</evidence>
<keyword evidence="2" id="KW-1185">Reference proteome</keyword>
<dbReference type="EMBL" id="JBHSJB010000010">
    <property type="protein sequence ID" value="MFC5054281.1"/>
    <property type="molecule type" value="Genomic_DNA"/>
</dbReference>
<protein>
    <submittedName>
        <fullName evidence="1">Uncharacterized protein</fullName>
    </submittedName>
</protein>
<name>A0ABV9Y0V0_9PSEU</name>